<feature type="compositionally biased region" description="Basic and acidic residues" evidence="1">
    <location>
        <begin position="44"/>
        <end position="61"/>
    </location>
</feature>
<gene>
    <name evidence="2" type="ORF">AL399_02695</name>
</gene>
<reference evidence="2" key="1">
    <citation type="submission" date="2015-08" db="EMBL/GenBank/DDBJ databases">
        <title>Candidatus Bacteriodes Periocalifornicus.</title>
        <authorList>
            <person name="McLean J.S."/>
            <person name="Kelley S."/>
        </authorList>
    </citation>
    <scope>NUCLEOTIDE SEQUENCE [LARGE SCALE GENOMIC DNA]</scope>
    <source>
        <strain evidence="2">12B</strain>
    </source>
</reference>
<dbReference type="PATRIC" id="fig|1702214.3.peg.731"/>
<name>A0A0Q4B8Q6_9BACT</name>
<dbReference type="Proteomes" id="UP000054172">
    <property type="component" value="Unassembled WGS sequence"/>
</dbReference>
<dbReference type="AlphaFoldDB" id="A0A0Q4B8Q6"/>
<dbReference type="STRING" id="1702214.AL399_02695"/>
<evidence type="ECO:0000256" key="1">
    <source>
        <dbReference type="SAM" id="MobiDB-lite"/>
    </source>
</evidence>
<feature type="region of interest" description="Disordered" evidence="1">
    <location>
        <begin position="40"/>
        <end position="61"/>
    </location>
</feature>
<accession>A0A0Q4B8Q6</accession>
<keyword evidence="3" id="KW-1185">Reference proteome</keyword>
<comment type="caution">
    <text evidence="2">The sequence shown here is derived from an EMBL/GenBank/DDBJ whole genome shotgun (WGS) entry which is preliminary data.</text>
</comment>
<proteinExistence type="predicted"/>
<evidence type="ECO:0000313" key="3">
    <source>
        <dbReference type="Proteomes" id="UP000054172"/>
    </source>
</evidence>
<evidence type="ECO:0000313" key="2">
    <source>
        <dbReference type="EMBL" id="KQM09293.1"/>
    </source>
</evidence>
<dbReference type="EMBL" id="LIIK01000008">
    <property type="protein sequence ID" value="KQM09293.1"/>
    <property type="molecule type" value="Genomic_DNA"/>
</dbReference>
<sequence>MDVKNFNVDFEIPQSMQEELLGGKEWDWHLSFTLSSGMQCSEASGKDVDSDADTEKLTDLK</sequence>
<organism evidence="2 3">
    <name type="scientific">Candidatus [Bacteroides] periocalifornicus</name>
    <dbReference type="NCBI Taxonomy" id="1702214"/>
    <lineage>
        <taxon>Bacteria</taxon>
        <taxon>Pseudomonadati</taxon>
        <taxon>Bacteroidota</taxon>
    </lineage>
</organism>
<protein>
    <submittedName>
        <fullName evidence="2">Uncharacterized protein</fullName>
    </submittedName>
</protein>